<feature type="transmembrane region" description="Helical" evidence="2">
    <location>
        <begin position="187"/>
        <end position="207"/>
    </location>
</feature>
<keyword evidence="2" id="KW-1133">Transmembrane helix</keyword>
<dbReference type="Proteomes" id="UP000036681">
    <property type="component" value="Unplaced"/>
</dbReference>
<dbReference type="AlphaFoldDB" id="A0A9J2Q8L1"/>
<evidence type="ECO:0000313" key="3">
    <source>
        <dbReference type="Proteomes" id="UP000036681"/>
    </source>
</evidence>
<feature type="region of interest" description="Disordered" evidence="1">
    <location>
        <begin position="1"/>
        <end position="108"/>
    </location>
</feature>
<evidence type="ECO:0000313" key="4">
    <source>
        <dbReference type="WBParaSite" id="ALUE_0001859301-mRNA-1"/>
    </source>
</evidence>
<feature type="compositionally biased region" description="Acidic residues" evidence="1">
    <location>
        <begin position="60"/>
        <end position="70"/>
    </location>
</feature>
<keyword evidence="2" id="KW-0812">Transmembrane</keyword>
<feature type="compositionally biased region" description="Basic and acidic residues" evidence="1">
    <location>
        <begin position="37"/>
        <end position="59"/>
    </location>
</feature>
<protein>
    <submittedName>
        <fullName evidence="4">Uncharacterized protein</fullName>
    </submittedName>
</protein>
<feature type="compositionally biased region" description="Acidic residues" evidence="1">
    <location>
        <begin position="19"/>
        <end position="36"/>
    </location>
</feature>
<keyword evidence="3" id="KW-1185">Reference proteome</keyword>
<organism evidence="3 4">
    <name type="scientific">Ascaris lumbricoides</name>
    <name type="common">Giant roundworm</name>
    <dbReference type="NCBI Taxonomy" id="6252"/>
    <lineage>
        <taxon>Eukaryota</taxon>
        <taxon>Metazoa</taxon>
        <taxon>Ecdysozoa</taxon>
        <taxon>Nematoda</taxon>
        <taxon>Chromadorea</taxon>
        <taxon>Rhabditida</taxon>
        <taxon>Spirurina</taxon>
        <taxon>Ascaridomorpha</taxon>
        <taxon>Ascaridoidea</taxon>
        <taxon>Ascarididae</taxon>
        <taxon>Ascaris</taxon>
    </lineage>
</organism>
<evidence type="ECO:0000256" key="2">
    <source>
        <dbReference type="SAM" id="Phobius"/>
    </source>
</evidence>
<dbReference type="WBParaSite" id="ALUE_0001859301-mRNA-1">
    <property type="protein sequence ID" value="ALUE_0001859301-mRNA-1"/>
    <property type="gene ID" value="ALUE_0001859301"/>
</dbReference>
<keyword evidence="2" id="KW-0472">Membrane</keyword>
<feature type="transmembrane region" description="Helical" evidence="2">
    <location>
        <begin position="130"/>
        <end position="150"/>
    </location>
</feature>
<reference evidence="4" key="1">
    <citation type="submission" date="2023-03" db="UniProtKB">
        <authorList>
            <consortium name="WormBaseParasite"/>
        </authorList>
    </citation>
    <scope>IDENTIFICATION</scope>
</reference>
<evidence type="ECO:0000256" key="1">
    <source>
        <dbReference type="SAM" id="MobiDB-lite"/>
    </source>
</evidence>
<name>A0A9J2Q8L1_ASCLU</name>
<accession>A0A9J2Q8L1</accession>
<proteinExistence type="predicted"/>
<feature type="compositionally biased region" description="Basic and acidic residues" evidence="1">
    <location>
        <begin position="71"/>
        <end position="82"/>
    </location>
</feature>
<sequence>MYTYTRRGLTKPPPKVEIEYEEEEEKEEDEDEEEEVEQPKPNKQERPKVEPTQREKEEEVEKEVEEEEKKEEEKGSEKNGEKEENEEKNEKDNKDDEEGSDEKEDKIETTTTMFIFEGPTEPPIPEDSNATLVAVFVLLMILIVMAGVVWKFELHKRLFRASYDTTTTTMFIFEGPTEPPIPEDSNATLVAVFVLLMILIVMAGVVWKFELHKRLFRASYDTVAGG</sequence>